<evidence type="ECO:0000313" key="2">
    <source>
        <dbReference type="EMBL" id="MCY0147909.1"/>
    </source>
</evidence>
<reference evidence="2" key="1">
    <citation type="submission" date="2022-10" db="EMBL/GenBank/DDBJ databases">
        <title>Hoeflea sp. G2-23, isolated from marine algae.</title>
        <authorList>
            <person name="Kristyanto S."/>
            <person name="Kim J.M."/>
            <person name="Jeon C.O."/>
        </authorList>
    </citation>
    <scope>NUCLEOTIDE SEQUENCE</scope>
    <source>
        <strain evidence="2">G2-23</strain>
    </source>
</reference>
<protein>
    <submittedName>
        <fullName evidence="2">Uncharacterized protein</fullName>
    </submittedName>
</protein>
<keyword evidence="3" id="KW-1185">Reference proteome</keyword>
<feature type="signal peptide" evidence="1">
    <location>
        <begin position="1"/>
        <end position="18"/>
    </location>
</feature>
<organism evidence="2 3">
    <name type="scientific">Hoeflea algicola</name>
    <dbReference type="NCBI Taxonomy" id="2983763"/>
    <lineage>
        <taxon>Bacteria</taxon>
        <taxon>Pseudomonadati</taxon>
        <taxon>Pseudomonadota</taxon>
        <taxon>Alphaproteobacteria</taxon>
        <taxon>Hyphomicrobiales</taxon>
        <taxon>Rhizobiaceae</taxon>
        <taxon>Hoeflea</taxon>
    </lineage>
</organism>
<gene>
    <name evidence="2" type="ORF">OEG84_09335</name>
</gene>
<dbReference type="EMBL" id="JAOVZR010000001">
    <property type="protein sequence ID" value="MCY0147909.1"/>
    <property type="molecule type" value="Genomic_DNA"/>
</dbReference>
<dbReference type="Proteomes" id="UP001073227">
    <property type="component" value="Unassembled WGS sequence"/>
</dbReference>
<sequence length="172" mass="18831">MRALTLILGCLLGTTAQAGTTVKSINQTIDYSLTESISEQILEFHGKFADTDHVVYLNLTILPADHESADYRVTGIDKTGKASKIACDGFERIKPEYGSYNFVFNPDYNHLLLSIIGEPSAKFPFMTVACEYNGAQPSIWQMRFSGYFAVSTIGIPAAEDVELRPVTPIIGG</sequence>
<evidence type="ECO:0000256" key="1">
    <source>
        <dbReference type="SAM" id="SignalP"/>
    </source>
</evidence>
<accession>A0ABT3Z808</accession>
<feature type="chain" id="PRO_5046154196" evidence="1">
    <location>
        <begin position="19"/>
        <end position="172"/>
    </location>
</feature>
<dbReference type="RefSeq" id="WP_267653503.1">
    <property type="nucleotide sequence ID" value="NZ_JAOVZR010000001.1"/>
</dbReference>
<evidence type="ECO:0000313" key="3">
    <source>
        <dbReference type="Proteomes" id="UP001073227"/>
    </source>
</evidence>
<comment type="caution">
    <text evidence="2">The sequence shown here is derived from an EMBL/GenBank/DDBJ whole genome shotgun (WGS) entry which is preliminary data.</text>
</comment>
<proteinExistence type="predicted"/>
<name>A0ABT3Z808_9HYPH</name>
<keyword evidence="1" id="KW-0732">Signal</keyword>